<name>A0A2W7BZS6_9HYPH</name>
<accession>A0A2W7BZS6</accession>
<reference evidence="2" key="1">
    <citation type="submission" date="2017-03" db="EMBL/GenBank/DDBJ databases">
        <authorList>
            <person name="Safronova V.I."/>
            <person name="Sazanova A.L."/>
            <person name="Chirak E.R."/>
        </authorList>
    </citation>
    <scope>NUCLEOTIDE SEQUENCE [LARGE SCALE GENOMIC DNA]</scope>
    <source>
        <strain evidence="2">Ach-343</strain>
    </source>
</reference>
<evidence type="ECO:0000313" key="1">
    <source>
        <dbReference type="EMBL" id="PZV35038.1"/>
    </source>
</evidence>
<comment type="caution">
    <text evidence="1">The sequence shown here is derived from an EMBL/GenBank/DDBJ whole genome shotgun (WGS) entry which is preliminary data.</text>
</comment>
<proteinExistence type="predicted"/>
<keyword evidence="2" id="KW-1185">Reference proteome</keyword>
<dbReference type="Proteomes" id="UP000248616">
    <property type="component" value="Unassembled WGS sequence"/>
</dbReference>
<gene>
    <name evidence="1" type="ORF">B5V02_28610</name>
</gene>
<evidence type="ECO:0008006" key="3">
    <source>
        <dbReference type="Google" id="ProtNLM"/>
    </source>
</evidence>
<organism evidence="1 2">
    <name type="scientific">Mesorhizobium kowhaii</name>
    <dbReference type="NCBI Taxonomy" id="1300272"/>
    <lineage>
        <taxon>Bacteria</taxon>
        <taxon>Pseudomonadati</taxon>
        <taxon>Pseudomonadota</taxon>
        <taxon>Alphaproteobacteria</taxon>
        <taxon>Hyphomicrobiales</taxon>
        <taxon>Phyllobacteriaceae</taxon>
        <taxon>Mesorhizobium</taxon>
    </lineage>
</organism>
<evidence type="ECO:0000313" key="2">
    <source>
        <dbReference type="Proteomes" id="UP000248616"/>
    </source>
</evidence>
<dbReference type="EMBL" id="MZXV01000062">
    <property type="protein sequence ID" value="PZV35038.1"/>
    <property type="molecule type" value="Genomic_DNA"/>
</dbReference>
<dbReference type="AlphaFoldDB" id="A0A2W7BZS6"/>
<sequence>MRFTLHRGEGRYAKWSGVGAALAMLHVARQAACLALVMQKFARNTELARQRQHSLPASSRLIAAKLKGVGDVLNVILSVIGHRPR</sequence>
<protein>
    <recommendedName>
        <fullName evidence="3">Transposase</fullName>
    </recommendedName>
</protein>